<evidence type="ECO:0000256" key="3">
    <source>
        <dbReference type="ARBA" id="ARBA00022741"/>
    </source>
</evidence>
<dbReference type="Pfam" id="PF00005">
    <property type="entry name" value="ABC_tran"/>
    <property type="match status" value="1"/>
</dbReference>
<dbReference type="GO" id="GO:0140359">
    <property type="term" value="F:ABC-type transporter activity"/>
    <property type="evidence" value="ECO:0007669"/>
    <property type="project" value="InterPro"/>
</dbReference>
<evidence type="ECO:0000313" key="6">
    <source>
        <dbReference type="EMBL" id="CAI8785738.1"/>
    </source>
</evidence>
<dbReference type="PANTHER" id="PTHR46743">
    <property type="entry name" value="TEICHOIC ACIDS EXPORT ATP-BINDING PROTEIN TAGH"/>
    <property type="match status" value="1"/>
</dbReference>
<dbReference type="Gene3D" id="3.40.50.300">
    <property type="entry name" value="P-loop containing nucleotide triphosphate hydrolases"/>
    <property type="match status" value="1"/>
</dbReference>
<dbReference type="SUPFAM" id="SSF52540">
    <property type="entry name" value="P-loop containing nucleoside triphosphate hydrolases"/>
    <property type="match status" value="1"/>
</dbReference>
<proteinExistence type="inferred from homology"/>
<evidence type="ECO:0000259" key="5">
    <source>
        <dbReference type="PROSITE" id="PS50893"/>
    </source>
</evidence>
<feature type="domain" description="ABC transporter" evidence="5">
    <location>
        <begin position="25"/>
        <end position="255"/>
    </location>
</feature>
<keyword evidence="4 6" id="KW-0067">ATP-binding</keyword>
<reference evidence="6" key="1">
    <citation type="submission" date="2023-03" db="EMBL/GenBank/DDBJ databases">
        <authorList>
            <person name="Pearce D."/>
        </authorList>
    </citation>
    <scope>NUCLEOTIDE SEQUENCE</scope>
    <source>
        <strain evidence="6">Mc</strain>
    </source>
</reference>
<dbReference type="EMBL" id="OX458332">
    <property type="protein sequence ID" value="CAI8785738.1"/>
    <property type="molecule type" value="Genomic_DNA"/>
</dbReference>
<dbReference type="PANTHER" id="PTHR46743:SF2">
    <property type="entry name" value="TEICHOIC ACIDS EXPORT ATP-BINDING PROTEIN TAGH"/>
    <property type="match status" value="1"/>
</dbReference>
<dbReference type="InterPro" id="IPR015860">
    <property type="entry name" value="ABC_transpr_TagH-like"/>
</dbReference>
<dbReference type="GO" id="GO:0005524">
    <property type="term" value="F:ATP binding"/>
    <property type="evidence" value="ECO:0007669"/>
    <property type="project" value="UniProtKB-KW"/>
</dbReference>
<comment type="similarity">
    <text evidence="1">Belongs to the ABC transporter superfamily.</text>
</comment>
<dbReference type="PROSITE" id="PS50893">
    <property type="entry name" value="ABC_TRANSPORTER_2"/>
    <property type="match status" value="1"/>
</dbReference>
<dbReference type="RefSeq" id="WP_017365956.1">
    <property type="nucleotide sequence ID" value="NZ_OX458332.1"/>
</dbReference>
<evidence type="ECO:0000256" key="1">
    <source>
        <dbReference type="ARBA" id="ARBA00005417"/>
    </source>
</evidence>
<name>A0AA35V3C0_METCP</name>
<dbReference type="GO" id="GO:0016020">
    <property type="term" value="C:membrane"/>
    <property type="evidence" value="ECO:0007669"/>
    <property type="project" value="InterPro"/>
</dbReference>
<evidence type="ECO:0000256" key="2">
    <source>
        <dbReference type="ARBA" id="ARBA00022448"/>
    </source>
</evidence>
<evidence type="ECO:0000313" key="7">
    <source>
        <dbReference type="Proteomes" id="UP001158598"/>
    </source>
</evidence>
<sequence>MSFPRILAHRLGKKFSRSLGHSLWHRTQDLGRRLIGRRPTPVLRAGEFWAVRDVSLEVAAGECLGLVGPNGAGKSTLLRMLGREYRPDAGRIELHGAVKSLIRLGHGLQPMYSGRENVYLKCAELGLSKRDSDARLDEIVAFAELEAVLERPVKHYSDGMYARLEFAIATCMPVDILLIDEVLAVGDVAFQLRCLERLQTLKREGSALVFVSHSEMNVLHVADRCLLLFDGQTVVEGRPEAVFGKYYEAVGYLNRDLKSLGVLPTRPPDVSAGLDFSGSADEPLQANPGQPLAFELEYRAERDFEAVDLRLEFWNTAGLFAASTLTPADSRPCLAGGRGRLRVELPFLGLDAGIYDVAVSAKAGGRDLAYRGKARRVQVLQTAYDRPAGFGVMEAHIWTAPSGRPS</sequence>
<dbReference type="SMART" id="SM00382">
    <property type="entry name" value="AAA"/>
    <property type="match status" value="1"/>
</dbReference>
<gene>
    <name evidence="6" type="ORF">MCNOR_1290</name>
</gene>
<dbReference type="InterPro" id="IPR003439">
    <property type="entry name" value="ABC_transporter-like_ATP-bd"/>
</dbReference>
<keyword evidence="2" id="KW-0813">Transport</keyword>
<protein>
    <submittedName>
        <fullName evidence="6">ABC transporter, ATP-binding family protein</fullName>
    </submittedName>
</protein>
<dbReference type="AlphaFoldDB" id="A0AA35V3C0"/>
<dbReference type="Proteomes" id="UP001158598">
    <property type="component" value="Chromosome"/>
</dbReference>
<dbReference type="InterPro" id="IPR003593">
    <property type="entry name" value="AAA+_ATPase"/>
</dbReference>
<dbReference type="GO" id="GO:0016887">
    <property type="term" value="F:ATP hydrolysis activity"/>
    <property type="evidence" value="ECO:0007669"/>
    <property type="project" value="InterPro"/>
</dbReference>
<dbReference type="CDD" id="cd03220">
    <property type="entry name" value="ABC_KpsT_Wzt"/>
    <property type="match status" value="1"/>
</dbReference>
<keyword evidence="3" id="KW-0547">Nucleotide-binding</keyword>
<evidence type="ECO:0000256" key="4">
    <source>
        <dbReference type="ARBA" id="ARBA00022840"/>
    </source>
</evidence>
<accession>A0AA35V3C0</accession>
<dbReference type="InterPro" id="IPR050683">
    <property type="entry name" value="Bact_Polysacc_Export_ATP-bd"/>
</dbReference>
<organism evidence="6 7">
    <name type="scientific">Methylococcus capsulatus</name>
    <dbReference type="NCBI Taxonomy" id="414"/>
    <lineage>
        <taxon>Bacteria</taxon>
        <taxon>Pseudomonadati</taxon>
        <taxon>Pseudomonadota</taxon>
        <taxon>Gammaproteobacteria</taxon>
        <taxon>Methylococcales</taxon>
        <taxon>Methylococcaceae</taxon>
        <taxon>Methylococcus</taxon>
    </lineage>
</organism>
<dbReference type="InterPro" id="IPR027417">
    <property type="entry name" value="P-loop_NTPase"/>
</dbReference>